<evidence type="ECO:0000256" key="1">
    <source>
        <dbReference type="PROSITE-ProRule" id="PRU10141"/>
    </source>
</evidence>
<dbReference type="VEuPathDB" id="TriTrypDB:TcBrA4_0078510"/>
<reference evidence="2 3" key="1">
    <citation type="journal article" date="2018" name="Microb. Genom.">
        <title>Expanding an expanded genome: long-read sequencing of Trypanosoma cruzi.</title>
        <authorList>
            <person name="Berna L."/>
            <person name="Rodriguez M."/>
            <person name="Chiribao M.L."/>
            <person name="Parodi-Talice A."/>
            <person name="Pita S."/>
            <person name="Rijo G."/>
            <person name="Alvarez-Valin F."/>
            <person name="Robello C."/>
        </authorList>
    </citation>
    <scope>NUCLEOTIDE SEQUENCE [LARGE SCALE GENOMIC DNA]</scope>
    <source>
        <strain evidence="2 3">TCC</strain>
    </source>
</reference>
<dbReference type="VEuPathDB" id="TriTrypDB:TcCLB.510901.220"/>
<sequence length="156" mass="17190">MIRKRVLGVGASSATMLVQDTEANGVLRVLKRINVSSWNAADVTETLEMYKTIARAKISYVAEVHMTMLQGYFLSLVITYYAGGDLESYLEDGSGSPFEESKVVRWLLVMARVVEQVQGLTGAIFMVFHPIASFLRMASRGSAWGCRCHVICTSNG</sequence>
<dbReference type="VEuPathDB" id="TriTrypDB:C3747_100g71"/>
<dbReference type="VEuPathDB" id="TriTrypDB:C4B63_6g434"/>
<dbReference type="VEuPathDB" id="TriTrypDB:TcG_04774"/>
<dbReference type="InterPro" id="IPR011009">
    <property type="entry name" value="Kinase-like_dom_sf"/>
</dbReference>
<dbReference type="EMBL" id="PRFC01000100">
    <property type="protein sequence ID" value="PWV07576.1"/>
    <property type="molecule type" value="Genomic_DNA"/>
</dbReference>
<dbReference type="Proteomes" id="UP000246078">
    <property type="component" value="Unassembled WGS sequence"/>
</dbReference>
<comment type="caution">
    <text evidence="2">The sequence shown here is derived from an EMBL/GenBank/DDBJ whole genome shotgun (WGS) entry which is preliminary data.</text>
</comment>
<dbReference type="VEuPathDB" id="TriTrypDB:Tc_MARK_1339"/>
<dbReference type="SUPFAM" id="SSF56112">
    <property type="entry name" value="Protein kinase-like (PK-like)"/>
    <property type="match status" value="1"/>
</dbReference>
<name>A0A2V2WG34_TRYCR</name>
<organism evidence="2 3">
    <name type="scientific">Trypanosoma cruzi</name>
    <dbReference type="NCBI Taxonomy" id="5693"/>
    <lineage>
        <taxon>Eukaryota</taxon>
        <taxon>Discoba</taxon>
        <taxon>Euglenozoa</taxon>
        <taxon>Kinetoplastea</taxon>
        <taxon>Metakinetoplastina</taxon>
        <taxon>Trypanosomatida</taxon>
        <taxon>Trypanosomatidae</taxon>
        <taxon>Trypanosoma</taxon>
        <taxon>Schizotrypanum</taxon>
    </lineage>
</organism>
<evidence type="ECO:0000313" key="2">
    <source>
        <dbReference type="EMBL" id="PWV07576.1"/>
    </source>
</evidence>
<dbReference type="VEuPathDB" id="TriTrypDB:BCY84_15818"/>
<dbReference type="VEuPathDB" id="TriTrypDB:ECC02_006300"/>
<dbReference type="InterPro" id="IPR017441">
    <property type="entry name" value="Protein_kinase_ATP_BS"/>
</dbReference>
<dbReference type="AlphaFoldDB" id="A0A2V2WG34"/>
<dbReference type="VEuPathDB" id="TriTrypDB:TCSYLVIO_002603"/>
<dbReference type="Gene3D" id="1.10.510.10">
    <property type="entry name" value="Transferase(Phosphotransferase) domain 1"/>
    <property type="match status" value="1"/>
</dbReference>
<dbReference type="VEuPathDB" id="TriTrypDB:TcCL_NonESM02734"/>
<keyword evidence="1" id="KW-0547">Nucleotide-binding</keyword>
<proteinExistence type="predicted"/>
<dbReference type="PROSITE" id="PS00107">
    <property type="entry name" value="PROTEIN_KINASE_ATP"/>
    <property type="match status" value="1"/>
</dbReference>
<evidence type="ECO:0000313" key="3">
    <source>
        <dbReference type="Proteomes" id="UP000246078"/>
    </source>
</evidence>
<dbReference type="VEuPathDB" id="TriTrypDB:TCDM_07109"/>
<keyword evidence="1" id="KW-0067">ATP-binding</keyword>
<accession>A0A2V2WG34</accession>
<dbReference type="VEuPathDB" id="TriTrypDB:TcYC6_0012720"/>
<dbReference type="GO" id="GO:0005524">
    <property type="term" value="F:ATP binding"/>
    <property type="evidence" value="ECO:0007669"/>
    <property type="project" value="UniProtKB-UniRule"/>
</dbReference>
<protein>
    <recommendedName>
        <fullName evidence="4">Protein kinase domain-containing protein</fullName>
    </recommendedName>
</protein>
<dbReference type="Gene3D" id="3.30.200.20">
    <property type="entry name" value="Phosphorylase Kinase, domain 1"/>
    <property type="match status" value="1"/>
</dbReference>
<gene>
    <name evidence="2" type="ORF">C3747_100g71</name>
</gene>
<feature type="binding site" evidence="1">
    <location>
        <position position="31"/>
    </location>
    <ligand>
        <name>ATP</name>
        <dbReference type="ChEBI" id="CHEBI:30616"/>
    </ligand>
</feature>
<evidence type="ECO:0008006" key="4">
    <source>
        <dbReference type="Google" id="ProtNLM"/>
    </source>
</evidence>